<accession>A0A6N0HPX1</accession>
<organism evidence="2 3">
    <name type="scientific">Candidatus Ruthia endofausta</name>
    <dbReference type="NCBI Taxonomy" id="2738852"/>
    <lineage>
        <taxon>Bacteria</taxon>
        <taxon>Pseudomonadati</taxon>
        <taxon>Pseudomonadota</taxon>
        <taxon>Gammaproteobacteria</taxon>
        <taxon>Candidatus Pseudothioglobaceae</taxon>
        <taxon>Candidatus Ruthturnera</taxon>
    </lineage>
</organism>
<protein>
    <submittedName>
        <fullName evidence="2">Glycosyltransferase family 25 protein</fullName>
    </submittedName>
</protein>
<dbReference type="RefSeq" id="WP_174605835.1">
    <property type="nucleotide sequence ID" value="NZ_CP054490.1"/>
</dbReference>
<gene>
    <name evidence="2" type="ORF">HUE58_04540</name>
</gene>
<sequence length="262" mass="30287">MDIFIINLISSIKRREFQERQLSSLKLDYQIIHAMSTKDIDNNTYKKHYYDWQRPLKNTEVACYYSHKLVWHKIIKNNQPALVLEDDVLLSKCVPKLLAGLSGKKGMDLVNFENRGRKKFVSKSSVALGCNSKLLRLYQDRTGAAGYILWPEGAKKLIQCEKRKGIALADAHVTACHSIRAYQVEPAPIIQLNQCAYYGLSNTYSDEISTSTINNCNNPKGSFLFRIKRNYFQLKLGLYQLLLITKSDRRYIKTRKKDFFTS</sequence>
<keyword evidence="2" id="KW-0808">Transferase</keyword>
<dbReference type="CDD" id="cd06532">
    <property type="entry name" value="Glyco_transf_25"/>
    <property type="match status" value="1"/>
</dbReference>
<dbReference type="InterPro" id="IPR002654">
    <property type="entry name" value="Glyco_trans_25"/>
</dbReference>
<dbReference type="EMBL" id="CP054490">
    <property type="protein sequence ID" value="QKQ24398.1"/>
    <property type="molecule type" value="Genomic_DNA"/>
</dbReference>
<keyword evidence="3" id="KW-1185">Reference proteome</keyword>
<dbReference type="AlphaFoldDB" id="A0A6N0HPX1"/>
<dbReference type="Pfam" id="PF01755">
    <property type="entry name" value="Glyco_transf_25"/>
    <property type="match status" value="1"/>
</dbReference>
<feature type="domain" description="Glycosyl transferase family 25" evidence="1">
    <location>
        <begin position="2"/>
        <end position="165"/>
    </location>
</feature>
<dbReference type="GO" id="GO:0016740">
    <property type="term" value="F:transferase activity"/>
    <property type="evidence" value="ECO:0007669"/>
    <property type="project" value="UniProtKB-KW"/>
</dbReference>
<reference evidence="2 3" key="1">
    <citation type="submission" date="2020-05" db="EMBL/GenBank/DDBJ databases">
        <title>Horizontal transmission and recombination maintain forever young bacterial symbiont genomes.</title>
        <authorList>
            <person name="Russell S.L."/>
            <person name="Pepper-Tunick E."/>
            <person name="Svedberg J."/>
            <person name="Byrne A."/>
            <person name="Ruelas Castillo J."/>
            <person name="Vollmers C."/>
            <person name="Beinart R.A."/>
            <person name="Corbett-Detig R."/>
        </authorList>
    </citation>
    <scope>NUCLEOTIDE SEQUENCE [LARGE SCALE GENOMIC DNA]</scope>
    <source>
        <strain evidence="2">JDF_Ridge</strain>
    </source>
</reference>
<evidence type="ECO:0000259" key="1">
    <source>
        <dbReference type="Pfam" id="PF01755"/>
    </source>
</evidence>
<proteinExistence type="predicted"/>
<dbReference type="KEGG" id="reo:HUE58_04540"/>
<name>A0A6N0HPX1_9GAMM</name>
<dbReference type="Proteomes" id="UP000509429">
    <property type="component" value="Chromosome"/>
</dbReference>
<evidence type="ECO:0000313" key="2">
    <source>
        <dbReference type="EMBL" id="QKQ24398.1"/>
    </source>
</evidence>
<evidence type="ECO:0000313" key="3">
    <source>
        <dbReference type="Proteomes" id="UP000509429"/>
    </source>
</evidence>